<gene>
    <name evidence="1" type="ORF">DWW57_08760</name>
</gene>
<dbReference type="InterPro" id="IPR053169">
    <property type="entry name" value="MUG_Protein"/>
</dbReference>
<keyword evidence="1" id="KW-0378">Hydrolase</keyword>
<protein>
    <submittedName>
        <fullName evidence="1">Hydrolase</fullName>
    </submittedName>
</protein>
<dbReference type="InterPro" id="IPR014512">
    <property type="entry name" value="O_gly_hydro"/>
</dbReference>
<sequence>MRTCALFLLRAWMCCVACTSEQNSKVNINVVRADSLLNQVLALYEVKEYGLLLENYPPKENERATYLADNAQQKTNQRVSYLWPYSGMVSGCVSLYKTTGDEKYKQLLENRILPGLEKYWDGKREPYCYQSYPMQFGYSDRYYDDNDWLAIDLCDYYALTKDPAVLERAEELHRYIYSGWDEVLGGGIYWCEQKKLSKNTCSNAPATVLCMKLYNLTSDPDYLDLAKKTYRWTKENLCDPSDGVYWDNINLEGNIAKQKYTYNSGQMIQAGVLLFQATGDSTYLKDAQVTAKGAHGYFRKMQPVQGGEAMFYTSSPWFNVILFRGLKALYEVDKNPVYVKAMMENTDYAWKETRDEHGLLNGDWSGNHKDEHKWLLNNACMVEMYSEAAQLDW</sequence>
<dbReference type="PIRSF" id="PIRSF021505">
    <property type="entry name" value="O_gly_hdrol"/>
    <property type="match status" value="1"/>
</dbReference>
<accession>A0A412TRZ1</accession>
<name>A0A412TRZ1_9BACT</name>
<dbReference type="RefSeq" id="WP_087394922.1">
    <property type="nucleotide sequence ID" value="NZ_JADNIQ010000021.1"/>
</dbReference>
<dbReference type="Proteomes" id="UP000284243">
    <property type="component" value="Unassembled WGS sequence"/>
</dbReference>
<dbReference type="InterPro" id="IPR005198">
    <property type="entry name" value="Glyco_hydro_76"/>
</dbReference>
<dbReference type="PANTHER" id="PTHR47791:SF4">
    <property type="entry name" value="(PUTATIVE SECRETED PROTEIN)-RELATED"/>
    <property type="match status" value="1"/>
</dbReference>
<dbReference type="AlphaFoldDB" id="A0A412TRZ1"/>
<reference evidence="1 2" key="1">
    <citation type="submission" date="2018-08" db="EMBL/GenBank/DDBJ databases">
        <title>A genome reference for cultivated species of the human gut microbiota.</title>
        <authorList>
            <person name="Zou Y."/>
            <person name="Xue W."/>
            <person name="Luo G."/>
        </authorList>
    </citation>
    <scope>NUCLEOTIDE SEQUENCE [LARGE SCALE GENOMIC DNA]</scope>
    <source>
        <strain evidence="1 2">AF16-14</strain>
    </source>
</reference>
<dbReference type="EMBL" id="QRYC01000009">
    <property type="protein sequence ID" value="RGU56624.1"/>
    <property type="molecule type" value="Genomic_DNA"/>
</dbReference>
<dbReference type="GO" id="GO:0005975">
    <property type="term" value="P:carbohydrate metabolic process"/>
    <property type="evidence" value="ECO:0007669"/>
    <property type="project" value="InterPro"/>
</dbReference>
<organism evidence="1 2">
    <name type="scientific">Odoribacter splanchnicus</name>
    <dbReference type="NCBI Taxonomy" id="28118"/>
    <lineage>
        <taxon>Bacteria</taxon>
        <taxon>Pseudomonadati</taxon>
        <taxon>Bacteroidota</taxon>
        <taxon>Bacteroidia</taxon>
        <taxon>Bacteroidales</taxon>
        <taxon>Odoribacteraceae</taxon>
        <taxon>Odoribacter</taxon>
    </lineage>
</organism>
<dbReference type="PANTHER" id="PTHR47791">
    <property type="entry name" value="MEIOTICALLY UP-REGULATED GENE 191 PROTEIN"/>
    <property type="match status" value="1"/>
</dbReference>
<dbReference type="InterPro" id="IPR008928">
    <property type="entry name" value="6-hairpin_glycosidase_sf"/>
</dbReference>
<dbReference type="Gene3D" id="1.50.10.20">
    <property type="match status" value="1"/>
</dbReference>
<dbReference type="SUPFAM" id="SSF48208">
    <property type="entry name" value="Six-hairpin glycosidases"/>
    <property type="match status" value="1"/>
</dbReference>
<dbReference type="GO" id="GO:0016787">
    <property type="term" value="F:hydrolase activity"/>
    <property type="evidence" value="ECO:0007669"/>
    <property type="project" value="UniProtKB-KW"/>
</dbReference>
<comment type="caution">
    <text evidence="1">The sequence shown here is derived from an EMBL/GenBank/DDBJ whole genome shotgun (WGS) entry which is preliminary data.</text>
</comment>
<evidence type="ECO:0000313" key="1">
    <source>
        <dbReference type="EMBL" id="RGU56624.1"/>
    </source>
</evidence>
<dbReference type="Pfam" id="PF03663">
    <property type="entry name" value="Glyco_hydro_76"/>
    <property type="match status" value="1"/>
</dbReference>
<proteinExistence type="predicted"/>
<evidence type="ECO:0000313" key="2">
    <source>
        <dbReference type="Proteomes" id="UP000284243"/>
    </source>
</evidence>